<evidence type="ECO:0000256" key="4">
    <source>
        <dbReference type="ARBA" id="ARBA00022692"/>
    </source>
</evidence>
<feature type="region of interest" description="Disordered" evidence="11">
    <location>
        <begin position="168"/>
        <end position="189"/>
    </location>
</feature>
<organism evidence="14">
    <name type="scientific">Eutreptiella gymnastica</name>
    <dbReference type="NCBI Taxonomy" id="73025"/>
    <lineage>
        <taxon>Eukaryota</taxon>
        <taxon>Discoba</taxon>
        <taxon>Euglenozoa</taxon>
        <taxon>Euglenida</taxon>
        <taxon>Spirocuta</taxon>
        <taxon>Euglenophyceae</taxon>
        <taxon>Eutreptiales</taxon>
        <taxon>Eutreptiaceae</taxon>
        <taxon>Eutreptiella</taxon>
    </lineage>
</organism>
<reference evidence="14" key="1">
    <citation type="submission" date="2021-01" db="EMBL/GenBank/DDBJ databases">
        <authorList>
            <person name="Corre E."/>
            <person name="Pelletier E."/>
            <person name="Niang G."/>
            <person name="Scheremetjew M."/>
            <person name="Finn R."/>
            <person name="Kale V."/>
            <person name="Holt S."/>
            <person name="Cochrane G."/>
            <person name="Meng A."/>
            <person name="Brown T."/>
            <person name="Cohen L."/>
        </authorList>
    </citation>
    <scope>NUCLEOTIDE SEQUENCE</scope>
    <source>
        <strain evidence="14">NIES-381</strain>
    </source>
</reference>
<feature type="domain" description="UBC core" evidence="13">
    <location>
        <begin position="6"/>
        <end position="163"/>
    </location>
</feature>
<keyword evidence="4 12" id="KW-0812">Transmembrane</keyword>
<dbReference type="Gene3D" id="3.10.110.10">
    <property type="entry name" value="Ubiquitin Conjugating Enzyme"/>
    <property type="match status" value="1"/>
</dbReference>
<dbReference type="InterPro" id="IPR050113">
    <property type="entry name" value="Ub_conjugating_enzyme"/>
</dbReference>
<evidence type="ECO:0000256" key="11">
    <source>
        <dbReference type="SAM" id="MobiDB-lite"/>
    </source>
</evidence>
<accession>A0A7S1JIF5</accession>
<dbReference type="AlphaFoldDB" id="A0A7S1JIF5"/>
<dbReference type="FunFam" id="3.10.110.10:FF:000023">
    <property type="entry name" value="Ubiquitin-conjugating enzyme E2 J2"/>
    <property type="match status" value="1"/>
</dbReference>
<dbReference type="CDD" id="cd23799">
    <property type="entry name" value="UBCc_UBE2J"/>
    <property type="match status" value="1"/>
</dbReference>
<dbReference type="PANTHER" id="PTHR24067">
    <property type="entry name" value="UBIQUITIN-CONJUGATING ENZYME E2"/>
    <property type="match status" value="1"/>
</dbReference>
<evidence type="ECO:0000313" key="14">
    <source>
        <dbReference type="EMBL" id="CAD9044796.1"/>
    </source>
</evidence>
<dbReference type="Pfam" id="PF00179">
    <property type="entry name" value="UQ_con"/>
    <property type="match status" value="1"/>
</dbReference>
<evidence type="ECO:0000256" key="1">
    <source>
        <dbReference type="ARBA" id="ARBA00004586"/>
    </source>
</evidence>
<keyword evidence="9 12" id="KW-1133">Transmembrane helix</keyword>
<dbReference type="EC" id="2.3.2.23" evidence="2"/>
<evidence type="ECO:0000256" key="3">
    <source>
        <dbReference type="ARBA" id="ARBA00022679"/>
    </source>
</evidence>
<evidence type="ECO:0000256" key="12">
    <source>
        <dbReference type="SAM" id="Phobius"/>
    </source>
</evidence>
<evidence type="ECO:0000259" key="13">
    <source>
        <dbReference type="PROSITE" id="PS50127"/>
    </source>
</evidence>
<dbReference type="SUPFAM" id="SSF54495">
    <property type="entry name" value="UBC-like"/>
    <property type="match status" value="1"/>
</dbReference>
<keyword evidence="10 12" id="KW-0472">Membrane</keyword>
<feature type="transmembrane region" description="Helical" evidence="12">
    <location>
        <begin position="199"/>
        <end position="216"/>
    </location>
</feature>
<name>A0A7S1JIF5_9EUGL</name>
<dbReference type="GO" id="GO:0005524">
    <property type="term" value="F:ATP binding"/>
    <property type="evidence" value="ECO:0007669"/>
    <property type="project" value="UniProtKB-KW"/>
</dbReference>
<keyword evidence="8" id="KW-0067">ATP-binding</keyword>
<evidence type="ECO:0000256" key="8">
    <source>
        <dbReference type="ARBA" id="ARBA00022840"/>
    </source>
</evidence>
<evidence type="ECO:0000256" key="2">
    <source>
        <dbReference type="ARBA" id="ARBA00012486"/>
    </source>
</evidence>
<comment type="subcellular location">
    <subcellularLocation>
        <location evidence="1">Endoplasmic reticulum membrane</location>
    </subcellularLocation>
</comment>
<proteinExistence type="predicted"/>
<dbReference type="SMART" id="SM00212">
    <property type="entry name" value="UBCc"/>
    <property type="match status" value="1"/>
</dbReference>
<gene>
    <name evidence="14" type="ORF">EGYM00392_LOCUS55980</name>
</gene>
<evidence type="ECO:0000256" key="9">
    <source>
        <dbReference type="ARBA" id="ARBA00022989"/>
    </source>
</evidence>
<evidence type="ECO:0000256" key="10">
    <source>
        <dbReference type="ARBA" id="ARBA00023136"/>
    </source>
</evidence>
<evidence type="ECO:0000256" key="7">
    <source>
        <dbReference type="ARBA" id="ARBA00022824"/>
    </source>
</evidence>
<dbReference type="InterPro" id="IPR000608">
    <property type="entry name" value="UBC"/>
</dbReference>
<dbReference type="GO" id="GO:0005789">
    <property type="term" value="C:endoplasmic reticulum membrane"/>
    <property type="evidence" value="ECO:0007669"/>
    <property type="project" value="UniProtKB-SubCell"/>
</dbReference>
<keyword evidence="3" id="KW-0808">Transferase</keyword>
<evidence type="ECO:0000256" key="5">
    <source>
        <dbReference type="ARBA" id="ARBA00022741"/>
    </source>
</evidence>
<dbReference type="PROSITE" id="PS50127">
    <property type="entry name" value="UBC_2"/>
    <property type="match status" value="1"/>
</dbReference>
<dbReference type="InterPro" id="IPR016135">
    <property type="entry name" value="UBQ-conjugating_enzyme/RWD"/>
</dbReference>
<dbReference type="GO" id="GO:0061631">
    <property type="term" value="F:ubiquitin conjugating enzyme activity"/>
    <property type="evidence" value="ECO:0007669"/>
    <property type="project" value="UniProtKB-EC"/>
</dbReference>
<sequence>MSPTRDCVRRLKKEYCLLQKNPVPHIAACPKMSDILEWHYVIEGPPDTPYEGGHYHGKLQFPPDYPYQPPSIYMITPNGRFKTNTRLCLSMSDFHPANWNPLWSMESILTGLLSFMLEDKETLGSITTTTETKRRLAMETFSCNLKDKTFCELFPEWKEKAAEELAKQKAKAAATSSAPPSRKITKVDPNSPRERLRSFLHSVIFLLICITVVYVVW</sequence>
<keyword evidence="6" id="KW-0833">Ubl conjugation pathway</keyword>
<dbReference type="EMBL" id="HBGA01154025">
    <property type="protein sequence ID" value="CAD9044796.1"/>
    <property type="molecule type" value="Transcribed_RNA"/>
</dbReference>
<evidence type="ECO:0000256" key="6">
    <source>
        <dbReference type="ARBA" id="ARBA00022786"/>
    </source>
</evidence>
<keyword evidence="7" id="KW-0256">Endoplasmic reticulum</keyword>
<protein>
    <recommendedName>
        <fullName evidence="2">E2 ubiquitin-conjugating enzyme</fullName>
        <ecNumber evidence="2">2.3.2.23</ecNumber>
    </recommendedName>
</protein>
<keyword evidence="5" id="KW-0547">Nucleotide-binding</keyword>